<dbReference type="RefSeq" id="WP_110263595.1">
    <property type="nucleotide sequence ID" value="NZ_CAKZQT010000007.1"/>
</dbReference>
<dbReference type="Pfam" id="PF04305">
    <property type="entry name" value="DUF455"/>
    <property type="match status" value="1"/>
</dbReference>
<evidence type="ECO:0000313" key="2">
    <source>
        <dbReference type="Proteomes" id="UP000248330"/>
    </source>
</evidence>
<dbReference type="PIRSF" id="PIRSF012318">
    <property type="entry name" value="UCP012318"/>
    <property type="match status" value="1"/>
</dbReference>
<proteinExistence type="predicted"/>
<dbReference type="Gene3D" id="1.20.1260.10">
    <property type="match status" value="1"/>
</dbReference>
<dbReference type="AlphaFoldDB" id="A0A318EKR5"/>
<gene>
    <name evidence="1" type="ORF">C8D93_101533</name>
</gene>
<dbReference type="Proteomes" id="UP000248330">
    <property type="component" value="Unassembled WGS sequence"/>
</dbReference>
<dbReference type="InterPro" id="IPR011197">
    <property type="entry name" value="UCP012318"/>
</dbReference>
<reference evidence="1 2" key="1">
    <citation type="submission" date="2018-04" db="EMBL/GenBank/DDBJ databases">
        <title>Genomic Encyclopedia of Type Strains, Phase IV (KMG-IV): sequencing the most valuable type-strain genomes for metagenomic binning, comparative biology and taxonomic classification.</title>
        <authorList>
            <person name="Goeker M."/>
        </authorList>
    </citation>
    <scope>NUCLEOTIDE SEQUENCE [LARGE SCALE GENOMIC DNA]</scope>
    <source>
        <strain evidence="1 2">DSM 104150</strain>
    </source>
</reference>
<sequence length="252" mass="27619">MPTRDAAFAALVERDPQRKCEAVVAIGSAGADAPASGFDWQRVPGRPPRPVLVHPRDVPRRSLGSADGRRALLHAVAHIEFNAINLALDAVCRFDGLPPAFYADWLSVARDEARHFRLLRARLQQLGCDYGDFPAHNGLWEAAEKTAHDVLVRMALVPRVLEARGLDVTPGMMARVREAGDEPTLAILATILDEEVRHVAIGTHWFRHLCASRGLEPVATFRGLLGEHGVRLHPPLNLDARERAGFVAAELS</sequence>
<dbReference type="OrthoDB" id="9778629at2"/>
<keyword evidence="2" id="KW-1185">Reference proteome</keyword>
<dbReference type="InterPro" id="IPR007402">
    <property type="entry name" value="DUF455"/>
</dbReference>
<dbReference type="PANTHER" id="PTHR42782:SF4">
    <property type="entry name" value="DUF455 DOMAIN-CONTAINING PROTEIN"/>
    <property type="match status" value="1"/>
</dbReference>
<name>A0A318EKR5_9GAMM</name>
<dbReference type="PANTHER" id="PTHR42782">
    <property type="entry name" value="SI:CH73-314G15.3"/>
    <property type="match status" value="1"/>
</dbReference>
<dbReference type="CDD" id="cd00657">
    <property type="entry name" value="Ferritin_like"/>
    <property type="match status" value="1"/>
</dbReference>
<organism evidence="1 2">
    <name type="scientific">Sinimarinibacterium flocculans</name>
    <dbReference type="NCBI Taxonomy" id="985250"/>
    <lineage>
        <taxon>Bacteria</taxon>
        <taxon>Pseudomonadati</taxon>
        <taxon>Pseudomonadota</taxon>
        <taxon>Gammaproteobacteria</taxon>
        <taxon>Nevskiales</taxon>
        <taxon>Nevskiaceae</taxon>
        <taxon>Sinimarinibacterium</taxon>
    </lineage>
</organism>
<protein>
    <submittedName>
        <fullName evidence="1">Uncharacterized ferritin-like protein (DUF455 family)</fullName>
    </submittedName>
</protein>
<evidence type="ECO:0000313" key="1">
    <source>
        <dbReference type="EMBL" id="PXV71482.1"/>
    </source>
</evidence>
<comment type="caution">
    <text evidence="1">The sequence shown here is derived from an EMBL/GenBank/DDBJ whole genome shotgun (WGS) entry which is preliminary data.</text>
</comment>
<dbReference type="SUPFAM" id="SSF47240">
    <property type="entry name" value="Ferritin-like"/>
    <property type="match status" value="1"/>
</dbReference>
<dbReference type="InterPro" id="IPR012347">
    <property type="entry name" value="Ferritin-like"/>
</dbReference>
<dbReference type="InterPro" id="IPR009078">
    <property type="entry name" value="Ferritin-like_SF"/>
</dbReference>
<accession>A0A318EKR5</accession>
<dbReference type="EMBL" id="QICN01000001">
    <property type="protein sequence ID" value="PXV71482.1"/>
    <property type="molecule type" value="Genomic_DNA"/>
</dbReference>